<name>A0A6A5UH09_9PLEO</name>
<sequence>MIALLEAVRLPKLPKQPMLSRSRKPSQLSQLPPPPKYTPTADPILQPQPQLLPTPESPVQIIDNRYIDHDKLIEYCKQRFGLGKYELRYKSKKYYLKVPIHLDDDILQKCEIYTTPSISVNS</sequence>
<dbReference type="OrthoDB" id="3783539at2759"/>
<dbReference type="AlphaFoldDB" id="A0A6A5UH09"/>
<proteinExistence type="predicted"/>
<evidence type="ECO:0000256" key="1">
    <source>
        <dbReference type="SAM" id="MobiDB-lite"/>
    </source>
</evidence>
<accession>A0A6A5UH09</accession>
<dbReference type="EMBL" id="ML976983">
    <property type="protein sequence ID" value="KAF1960377.1"/>
    <property type="molecule type" value="Genomic_DNA"/>
</dbReference>
<gene>
    <name evidence="2" type="ORF">CC80DRAFT_292757</name>
</gene>
<protein>
    <submittedName>
        <fullName evidence="2">Uncharacterized protein</fullName>
    </submittedName>
</protein>
<reference evidence="2" key="1">
    <citation type="journal article" date="2020" name="Stud. Mycol.">
        <title>101 Dothideomycetes genomes: a test case for predicting lifestyles and emergence of pathogens.</title>
        <authorList>
            <person name="Haridas S."/>
            <person name="Albert R."/>
            <person name="Binder M."/>
            <person name="Bloem J."/>
            <person name="Labutti K."/>
            <person name="Salamov A."/>
            <person name="Andreopoulos B."/>
            <person name="Baker S."/>
            <person name="Barry K."/>
            <person name="Bills G."/>
            <person name="Bluhm B."/>
            <person name="Cannon C."/>
            <person name="Castanera R."/>
            <person name="Culley D."/>
            <person name="Daum C."/>
            <person name="Ezra D."/>
            <person name="Gonzalez J."/>
            <person name="Henrissat B."/>
            <person name="Kuo A."/>
            <person name="Liang C."/>
            <person name="Lipzen A."/>
            <person name="Lutzoni F."/>
            <person name="Magnuson J."/>
            <person name="Mondo S."/>
            <person name="Nolan M."/>
            <person name="Ohm R."/>
            <person name="Pangilinan J."/>
            <person name="Park H.-J."/>
            <person name="Ramirez L."/>
            <person name="Alfaro M."/>
            <person name="Sun H."/>
            <person name="Tritt A."/>
            <person name="Yoshinaga Y."/>
            <person name="Zwiers L.-H."/>
            <person name="Turgeon B."/>
            <person name="Goodwin S."/>
            <person name="Spatafora J."/>
            <person name="Crous P."/>
            <person name="Grigoriev I."/>
        </authorList>
    </citation>
    <scope>NUCLEOTIDE SEQUENCE</scope>
    <source>
        <strain evidence="2">CBS 675.92</strain>
    </source>
</reference>
<organism evidence="2 3">
    <name type="scientific">Byssothecium circinans</name>
    <dbReference type="NCBI Taxonomy" id="147558"/>
    <lineage>
        <taxon>Eukaryota</taxon>
        <taxon>Fungi</taxon>
        <taxon>Dikarya</taxon>
        <taxon>Ascomycota</taxon>
        <taxon>Pezizomycotina</taxon>
        <taxon>Dothideomycetes</taxon>
        <taxon>Pleosporomycetidae</taxon>
        <taxon>Pleosporales</taxon>
        <taxon>Massarineae</taxon>
        <taxon>Massarinaceae</taxon>
        <taxon>Byssothecium</taxon>
    </lineage>
</organism>
<feature type="compositionally biased region" description="Low complexity" evidence="1">
    <location>
        <begin position="38"/>
        <end position="49"/>
    </location>
</feature>
<dbReference type="Proteomes" id="UP000800035">
    <property type="component" value="Unassembled WGS sequence"/>
</dbReference>
<evidence type="ECO:0000313" key="3">
    <source>
        <dbReference type="Proteomes" id="UP000800035"/>
    </source>
</evidence>
<feature type="region of interest" description="Disordered" evidence="1">
    <location>
        <begin position="15"/>
        <end position="56"/>
    </location>
</feature>
<keyword evidence="3" id="KW-1185">Reference proteome</keyword>
<evidence type="ECO:0000313" key="2">
    <source>
        <dbReference type="EMBL" id="KAF1960377.1"/>
    </source>
</evidence>